<evidence type="ECO:0000313" key="2">
    <source>
        <dbReference type="EMBL" id="ERG92782.1"/>
    </source>
</evidence>
<dbReference type="InterPro" id="IPR003390">
    <property type="entry name" value="DNA_integrity_scan_DisA_N"/>
</dbReference>
<name>U1PGN1_9EURY</name>
<sequence length="176" mass="19604">MKASFATTDELIDLLTYVVEDVSQRFDKWDSQYVRGPSLYFVVAAGARFDGYADPLGVNRWPVDTARVVSRNLDPVITAAEEIAFDCDGAVIVTTDGTFQERMVRIRPADGLDIGQIEYPDWMSAKHLSALEVSSLDAILAAVTLSEENGRVSVFKDGEFEDYKREELGGRWRVNG</sequence>
<dbReference type="AlphaFoldDB" id="U1PGN1"/>
<dbReference type="PROSITE" id="PS51794">
    <property type="entry name" value="DAC"/>
    <property type="match status" value="1"/>
</dbReference>
<dbReference type="SUPFAM" id="SSF143597">
    <property type="entry name" value="YojJ-like"/>
    <property type="match status" value="1"/>
</dbReference>
<protein>
    <recommendedName>
        <fullName evidence="1">DAC domain-containing protein</fullName>
    </recommendedName>
</protein>
<accession>U1PGN1</accession>
<dbReference type="Proteomes" id="UP000030649">
    <property type="component" value="Unassembled WGS sequence"/>
</dbReference>
<gene>
    <name evidence="2" type="ORF">J07HQW1_02830</name>
</gene>
<proteinExistence type="predicted"/>
<evidence type="ECO:0000313" key="3">
    <source>
        <dbReference type="Proteomes" id="UP000030649"/>
    </source>
</evidence>
<dbReference type="InterPro" id="IPR036888">
    <property type="entry name" value="DNA_integrity_DisA_N_sf"/>
</dbReference>
<reference evidence="2 3" key="1">
    <citation type="journal article" date="2013" name="PLoS ONE">
        <title>Assembly-driven community genomics of a hypersaline microbial ecosystem.</title>
        <authorList>
            <person name="Podell S."/>
            <person name="Ugalde J.A."/>
            <person name="Narasingarao P."/>
            <person name="Banfield J.F."/>
            <person name="Heidelberg K.B."/>
            <person name="Allen E.E."/>
        </authorList>
    </citation>
    <scope>NUCLEOTIDE SEQUENCE [LARGE SCALE GENOMIC DNA]</scope>
    <source>
        <strain evidence="3">J07HQW1</strain>
    </source>
</reference>
<dbReference type="HOGENOM" id="CLU_1458160_0_0_2"/>
<organism evidence="2 3">
    <name type="scientific">Haloquadratum walsbyi J07HQW1</name>
    <dbReference type="NCBI Taxonomy" id="1238424"/>
    <lineage>
        <taxon>Archaea</taxon>
        <taxon>Methanobacteriati</taxon>
        <taxon>Methanobacteriota</taxon>
        <taxon>Stenosarchaea group</taxon>
        <taxon>Halobacteria</taxon>
        <taxon>Halobacteriales</taxon>
        <taxon>Haloferacaceae</taxon>
        <taxon>Haloquadratum</taxon>
    </lineage>
</organism>
<evidence type="ECO:0000259" key="1">
    <source>
        <dbReference type="PROSITE" id="PS51794"/>
    </source>
</evidence>
<dbReference type="Gene3D" id="3.40.1700.10">
    <property type="entry name" value="DNA integrity scanning protein, DisA, N-terminal domain"/>
    <property type="match status" value="1"/>
</dbReference>
<feature type="domain" description="DAC" evidence="1">
    <location>
        <begin position="8"/>
        <end position="167"/>
    </location>
</feature>
<dbReference type="EMBL" id="KE356560">
    <property type="protein sequence ID" value="ERG92782.1"/>
    <property type="molecule type" value="Genomic_DNA"/>
</dbReference>
<dbReference type="STRING" id="1238424.J07HQW1_02830"/>